<name>A0AAV1VHZ8_9STRA</name>
<feature type="region of interest" description="Disordered" evidence="1">
    <location>
        <begin position="39"/>
        <end position="58"/>
    </location>
</feature>
<feature type="compositionally biased region" description="Polar residues" evidence="1">
    <location>
        <begin position="39"/>
        <end position="56"/>
    </location>
</feature>
<protein>
    <submittedName>
        <fullName evidence="2">Uncharacterized protein</fullName>
    </submittedName>
</protein>
<evidence type="ECO:0000256" key="1">
    <source>
        <dbReference type="SAM" id="MobiDB-lite"/>
    </source>
</evidence>
<gene>
    <name evidence="2" type="ORF">PM001_LOCUS30978</name>
</gene>
<dbReference type="Proteomes" id="UP001162060">
    <property type="component" value="Unassembled WGS sequence"/>
</dbReference>
<accession>A0AAV1VHZ8</accession>
<proteinExistence type="predicted"/>
<dbReference type="EMBL" id="CAKLBY020000338">
    <property type="protein sequence ID" value="CAK7945828.1"/>
    <property type="molecule type" value="Genomic_DNA"/>
</dbReference>
<evidence type="ECO:0000313" key="2">
    <source>
        <dbReference type="EMBL" id="CAK7945828.1"/>
    </source>
</evidence>
<organism evidence="2 3">
    <name type="scientific">Peronospora matthiolae</name>
    <dbReference type="NCBI Taxonomy" id="2874970"/>
    <lineage>
        <taxon>Eukaryota</taxon>
        <taxon>Sar</taxon>
        <taxon>Stramenopiles</taxon>
        <taxon>Oomycota</taxon>
        <taxon>Peronosporomycetes</taxon>
        <taxon>Peronosporales</taxon>
        <taxon>Peronosporaceae</taxon>
        <taxon>Peronospora</taxon>
    </lineage>
</organism>
<feature type="region of interest" description="Disordered" evidence="1">
    <location>
        <begin position="92"/>
        <end position="131"/>
    </location>
</feature>
<reference evidence="2" key="1">
    <citation type="submission" date="2024-01" db="EMBL/GenBank/DDBJ databases">
        <authorList>
            <person name="Webb A."/>
        </authorList>
    </citation>
    <scope>NUCLEOTIDE SEQUENCE</scope>
    <source>
        <strain evidence="2">Pm1</strain>
    </source>
</reference>
<dbReference type="AlphaFoldDB" id="A0AAV1VHZ8"/>
<sequence>MGAASSKSAATAAAATSFVAQNRVIRSNLTLAQVVALSRSLQSNTGSSSTRDSPIGSNRELLEMPHDLRKHVEQAPPDYDRVQFLEENTRAFEATASGHRPRSSQPIRLPTDKTNAASSTGAGGNDEAPVQGRLTARDLRTLLRLYYATPESWTPDVLAEKYGLDVVTMRGILDSVGPPNVLPPRGTSDHPLGVWFDAPGMLPAHGISQ</sequence>
<comment type="caution">
    <text evidence="2">The sequence shown here is derived from an EMBL/GenBank/DDBJ whole genome shotgun (WGS) entry which is preliminary data.</text>
</comment>
<evidence type="ECO:0000313" key="3">
    <source>
        <dbReference type="Proteomes" id="UP001162060"/>
    </source>
</evidence>